<evidence type="ECO:0000256" key="3">
    <source>
        <dbReference type="ARBA" id="ARBA00023163"/>
    </source>
</evidence>
<dbReference type="Pfam" id="PF00440">
    <property type="entry name" value="TetR_N"/>
    <property type="match status" value="1"/>
</dbReference>
<name>A0ABS3ZZB3_9BRAD</name>
<evidence type="ECO:0000256" key="2">
    <source>
        <dbReference type="ARBA" id="ARBA00023125"/>
    </source>
</evidence>
<organism evidence="6 7">
    <name type="scientific">Bradyrhizobium vignae</name>
    <dbReference type="NCBI Taxonomy" id="1549949"/>
    <lineage>
        <taxon>Bacteria</taxon>
        <taxon>Pseudomonadati</taxon>
        <taxon>Pseudomonadota</taxon>
        <taxon>Alphaproteobacteria</taxon>
        <taxon>Hyphomicrobiales</taxon>
        <taxon>Nitrobacteraceae</taxon>
        <taxon>Bradyrhizobium</taxon>
    </lineage>
</organism>
<keyword evidence="1" id="KW-0805">Transcription regulation</keyword>
<accession>A0ABS3ZZB3</accession>
<evidence type="ECO:0000256" key="1">
    <source>
        <dbReference type="ARBA" id="ARBA00023015"/>
    </source>
</evidence>
<dbReference type="Gene3D" id="1.10.357.10">
    <property type="entry name" value="Tetracycline Repressor, domain 2"/>
    <property type="match status" value="1"/>
</dbReference>
<dbReference type="PANTHER" id="PTHR30055:SF234">
    <property type="entry name" value="HTH-TYPE TRANSCRIPTIONAL REGULATOR BETI"/>
    <property type="match status" value="1"/>
</dbReference>
<dbReference type="InterPro" id="IPR009057">
    <property type="entry name" value="Homeodomain-like_sf"/>
</dbReference>
<keyword evidence="3" id="KW-0804">Transcription</keyword>
<reference evidence="6 7" key="1">
    <citation type="submission" date="2021-03" db="EMBL/GenBank/DDBJ databases">
        <title>Genome Sequence of Bradyrhizobium vignae strain ISRA400.</title>
        <authorList>
            <person name="Tisa L.S."/>
            <person name="Svistoonoff S."/>
            <person name="Hocher V."/>
            <person name="Fall S."/>
            <person name="Zaiya A."/>
            <person name="Naing D."/>
            <person name="Niang N."/>
            <person name="Diouf A."/>
            <person name="Dasylva M.C."/>
            <person name="Toure O."/>
            <person name="Gueye M."/>
            <person name="Gully D."/>
            <person name="Tisseyre P."/>
            <person name="Simpson S."/>
            <person name="Morris K."/>
            <person name="Thomas W.K."/>
        </authorList>
    </citation>
    <scope>NUCLEOTIDE SEQUENCE [LARGE SCALE GENOMIC DNA]</scope>
    <source>
        <strain evidence="6 7">ISRA400</strain>
    </source>
</reference>
<dbReference type="InterPro" id="IPR050109">
    <property type="entry name" value="HTH-type_TetR-like_transc_reg"/>
</dbReference>
<evidence type="ECO:0000313" key="6">
    <source>
        <dbReference type="EMBL" id="MBP0112754.1"/>
    </source>
</evidence>
<protein>
    <submittedName>
        <fullName evidence="6">TetR/AcrR family transcriptional regulator</fullName>
    </submittedName>
</protein>
<comment type="caution">
    <text evidence="6">The sequence shown here is derived from an EMBL/GenBank/DDBJ whole genome shotgun (WGS) entry which is preliminary data.</text>
</comment>
<feature type="DNA-binding region" description="H-T-H motif" evidence="4">
    <location>
        <begin position="43"/>
        <end position="62"/>
    </location>
</feature>
<keyword evidence="2 4" id="KW-0238">DNA-binding</keyword>
<dbReference type="SUPFAM" id="SSF46689">
    <property type="entry name" value="Homeodomain-like"/>
    <property type="match status" value="1"/>
</dbReference>
<dbReference type="InterPro" id="IPR001647">
    <property type="entry name" value="HTH_TetR"/>
</dbReference>
<proteinExistence type="predicted"/>
<dbReference type="RefSeq" id="WP_209295346.1">
    <property type="nucleotide sequence ID" value="NZ_JAGIKT010000036.1"/>
</dbReference>
<evidence type="ECO:0000256" key="4">
    <source>
        <dbReference type="PROSITE-ProRule" id="PRU00335"/>
    </source>
</evidence>
<sequence length="207" mass="22456">MKPTSKQSVKRRTPQQARAQNKVDLILEAATRLIQRGGMDGLTTNAIAEAAGVSIGTLYQYFDNRDAVLEALSGRELEGLSNRVMQAMTTARAGATGERIRIIVHSILTSYGGRRRVHRVLLEHALSRGPATRLNPLLKSLTDMLTTAGPDGSGGVRRPMRPADAFVLVYAFAGVMRAVVATENKQVPHHELEQSLTRLIAGFVEGS</sequence>
<dbReference type="PRINTS" id="PR00455">
    <property type="entry name" value="HTHTETR"/>
</dbReference>
<dbReference type="PROSITE" id="PS50977">
    <property type="entry name" value="HTH_TETR_2"/>
    <property type="match status" value="1"/>
</dbReference>
<dbReference type="PANTHER" id="PTHR30055">
    <property type="entry name" value="HTH-TYPE TRANSCRIPTIONAL REGULATOR RUTR"/>
    <property type="match status" value="1"/>
</dbReference>
<evidence type="ECO:0000259" key="5">
    <source>
        <dbReference type="PROSITE" id="PS50977"/>
    </source>
</evidence>
<dbReference type="Proteomes" id="UP000669317">
    <property type="component" value="Unassembled WGS sequence"/>
</dbReference>
<dbReference type="EMBL" id="JAGIKT010000036">
    <property type="protein sequence ID" value="MBP0112754.1"/>
    <property type="molecule type" value="Genomic_DNA"/>
</dbReference>
<gene>
    <name evidence="6" type="ORF">JWS04_16990</name>
</gene>
<evidence type="ECO:0000313" key="7">
    <source>
        <dbReference type="Proteomes" id="UP000669317"/>
    </source>
</evidence>
<keyword evidence="7" id="KW-1185">Reference proteome</keyword>
<feature type="domain" description="HTH tetR-type" evidence="5">
    <location>
        <begin position="20"/>
        <end position="80"/>
    </location>
</feature>